<proteinExistence type="predicted"/>
<comment type="caution">
    <text evidence="1">The sequence shown here is derived from an EMBL/GenBank/DDBJ whole genome shotgun (WGS) entry which is preliminary data.</text>
</comment>
<keyword evidence="2" id="KW-1185">Reference proteome</keyword>
<evidence type="ECO:0000313" key="2">
    <source>
        <dbReference type="Proteomes" id="UP001152795"/>
    </source>
</evidence>
<accession>A0A6S7HGN8</accession>
<protein>
    <submittedName>
        <fullName evidence="1">Uncharacterized protein</fullName>
    </submittedName>
</protein>
<reference evidence="1" key="1">
    <citation type="submission" date="2020-04" db="EMBL/GenBank/DDBJ databases">
        <authorList>
            <person name="Alioto T."/>
            <person name="Alioto T."/>
            <person name="Gomez Garrido J."/>
        </authorList>
    </citation>
    <scope>NUCLEOTIDE SEQUENCE</scope>
    <source>
        <strain evidence="1">A484AB</strain>
    </source>
</reference>
<dbReference type="EMBL" id="CACRXK020004400">
    <property type="protein sequence ID" value="CAB4002617.1"/>
    <property type="molecule type" value="Genomic_DNA"/>
</dbReference>
<organism evidence="1 2">
    <name type="scientific">Paramuricea clavata</name>
    <name type="common">Red gorgonian</name>
    <name type="synonym">Violescent sea-whip</name>
    <dbReference type="NCBI Taxonomy" id="317549"/>
    <lineage>
        <taxon>Eukaryota</taxon>
        <taxon>Metazoa</taxon>
        <taxon>Cnidaria</taxon>
        <taxon>Anthozoa</taxon>
        <taxon>Octocorallia</taxon>
        <taxon>Malacalcyonacea</taxon>
        <taxon>Plexauridae</taxon>
        <taxon>Paramuricea</taxon>
    </lineage>
</organism>
<feature type="non-terminal residue" evidence="1">
    <location>
        <position position="148"/>
    </location>
</feature>
<dbReference type="AlphaFoldDB" id="A0A6S7HGN8"/>
<dbReference type="Proteomes" id="UP001152795">
    <property type="component" value="Unassembled WGS sequence"/>
</dbReference>
<sequence>MQRINFDCSTKNIPIPTNKEYHKRLIEMIWQTDQQNAMTCLPLPKTIYNKQRTANLWIQIKEIPPQVPELDEFETKMTNMIHNIEFRTPRPSEFQRKLSEHTEAINNDANLYIPADKTTNFLRMTTDNYKSLLKKNVEKEYKKAPVDT</sequence>
<evidence type="ECO:0000313" key="1">
    <source>
        <dbReference type="EMBL" id="CAB4002617.1"/>
    </source>
</evidence>
<gene>
    <name evidence="1" type="ORF">PACLA_8A037559</name>
</gene>
<name>A0A6S7HGN8_PARCT</name>